<evidence type="ECO:0000313" key="7">
    <source>
        <dbReference type="Proteomes" id="UP000034607"/>
    </source>
</evidence>
<evidence type="ECO:0000259" key="5">
    <source>
        <dbReference type="PROSITE" id="PS51900"/>
    </source>
</evidence>
<feature type="domain" description="Core-binding (CB)" evidence="5">
    <location>
        <begin position="2"/>
        <end position="91"/>
    </location>
</feature>
<accession>A0A0G1TLB8</accession>
<keyword evidence="4" id="KW-1133">Transmembrane helix</keyword>
<feature type="region of interest" description="Disordered" evidence="3">
    <location>
        <begin position="100"/>
        <end position="148"/>
    </location>
</feature>
<feature type="transmembrane region" description="Helical" evidence="4">
    <location>
        <begin position="177"/>
        <end position="198"/>
    </location>
</feature>
<proteinExistence type="predicted"/>
<dbReference type="InterPro" id="IPR010998">
    <property type="entry name" value="Integrase_recombinase_N"/>
</dbReference>
<dbReference type="InterPro" id="IPR004107">
    <property type="entry name" value="Integrase_SAM-like_N"/>
</dbReference>
<dbReference type="GO" id="GO:0003677">
    <property type="term" value="F:DNA binding"/>
    <property type="evidence" value="ECO:0007669"/>
    <property type="project" value="UniProtKB-UniRule"/>
</dbReference>
<sequence length="199" mass="21883">MDYTQELLALFRQHLLDQSVSPNTLKNYLSDLRVFINFVTSQFHPLSRENLSTITLPDVTAKYQQYLSAVNPSATVKRRLSSLRHFTEFCAQTGLISPPAPASAVSPAPSPFTPNITPPPSIQPEPPPPPPAPVPPPEVQPLPESPSSPSANFNLIKLLPEVFPGPAPKISSPIPPVFVYVILMLIFILSFFATYFLLQ</sequence>
<comment type="caution">
    <text evidence="6">The sequence shown here is derived from an EMBL/GenBank/DDBJ whole genome shotgun (WGS) entry which is preliminary data.</text>
</comment>
<dbReference type="GO" id="GO:0015074">
    <property type="term" value="P:DNA integration"/>
    <property type="evidence" value="ECO:0007669"/>
    <property type="project" value="InterPro"/>
</dbReference>
<evidence type="ECO:0000256" key="2">
    <source>
        <dbReference type="PROSITE-ProRule" id="PRU01248"/>
    </source>
</evidence>
<dbReference type="SUPFAM" id="SSF47823">
    <property type="entry name" value="lambda integrase-like, N-terminal domain"/>
    <property type="match status" value="1"/>
</dbReference>
<evidence type="ECO:0000256" key="3">
    <source>
        <dbReference type="SAM" id="MobiDB-lite"/>
    </source>
</evidence>
<keyword evidence="4" id="KW-0812">Transmembrane</keyword>
<dbReference type="Gene3D" id="1.10.150.130">
    <property type="match status" value="1"/>
</dbReference>
<protein>
    <recommendedName>
        <fullName evidence="5">Core-binding (CB) domain-containing protein</fullName>
    </recommendedName>
</protein>
<dbReference type="EMBL" id="LCNM01000029">
    <property type="protein sequence ID" value="KKU54983.1"/>
    <property type="molecule type" value="Genomic_DNA"/>
</dbReference>
<keyword evidence="4" id="KW-0472">Membrane</keyword>
<evidence type="ECO:0000256" key="4">
    <source>
        <dbReference type="SAM" id="Phobius"/>
    </source>
</evidence>
<dbReference type="AlphaFoldDB" id="A0A0G1TLB8"/>
<dbReference type="InterPro" id="IPR044068">
    <property type="entry name" value="CB"/>
</dbReference>
<keyword evidence="1 2" id="KW-0238">DNA-binding</keyword>
<dbReference type="PROSITE" id="PS51900">
    <property type="entry name" value="CB"/>
    <property type="match status" value="1"/>
</dbReference>
<organism evidence="6 7">
    <name type="scientific">Candidatus Amesbacteria bacterium GW2011_GWA2_47_11</name>
    <dbReference type="NCBI Taxonomy" id="1618357"/>
    <lineage>
        <taxon>Bacteria</taxon>
        <taxon>Candidatus Amesiibacteriota</taxon>
    </lineage>
</organism>
<dbReference type="Proteomes" id="UP000034607">
    <property type="component" value="Unassembled WGS sequence"/>
</dbReference>
<evidence type="ECO:0000313" key="6">
    <source>
        <dbReference type="EMBL" id="KKU54983.1"/>
    </source>
</evidence>
<dbReference type="Pfam" id="PF02899">
    <property type="entry name" value="Phage_int_SAM_1"/>
    <property type="match status" value="1"/>
</dbReference>
<name>A0A0G1TLB8_9BACT</name>
<reference evidence="6 7" key="1">
    <citation type="journal article" date="2015" name="Nature">
        <title>rRNA introns, odd ribosomes, and small enigmatic genomes across a large radiation of phyla.</title>
        <authorList>
            <person name="Brown C.T."/>
            <person name="Hug L.A."/>
            <person name="Thomas B.C."/>
            <person name="Sharon I."/>
            <person name="Castelle C.J."/>
            <person name="Singh A."/>
            <person name="Wilkins M.J."/>
            <person name="Williams K.H."/>
            <person name="Banfield J.F."/>
        </authorList>
    </citation>
    <scope>NUCLEOTIDE SEQUENCE [LARGE SCALE GENOMIC DNA]</scope>
</reference>
<feature type="compositionally biased region" description="Pro residues" evidence="3">
    <location>
        <begin position="108"/>
        <end position="146"/>
    </location>
</feature>
<gene>
    <name evidence="6" type="ORF">UX78_C0029G0010</name>
</gene>
<evidence type="ECO:0000256" key="1">
    <source>
        <dbReference type="ARBA" id="ARBA00023125"/>
    </source>
</evidence>